<feature type="compositionally biased region" description="Basic and acidic residues" evidence="1">
    <location>
        <begin position="1"/>
        <end position="18"/>
    </location>
</feature>
<feature type="compositionally biased region" description="Gly residues" evidence="1">
    <location>
        <begin position="860"/>
        <end position="877"/>
    </location>
</feature>
<dbReference type="Proteomes" id="UP000299084">
    <property type="component" value="Unassembled WGS sequence"/>
</dbReference>
<feature type="non-terminal residue" evidence="2">
    <location>
        <position position="1186"/>
    </location>
</feature>
<feature type="region of interest" description="Disordered" evidence="1">
    <location>
        <begin position="989"/>
        <end position="1012"/>
    </location>
</feature>
<feature type="region of interest" description="Disordered" evidence="1">
    <location>
        <begin position="221"/>
        <end position="248"/>
    </location>
</feature>
<evidence type="ECO:0000313" key="2">
    <source>
        <dbReference type="EMBL" id="KAB1251189.1"/>
    </source>
</evidence>
<feature type="compositionally biased region" description="Low complexity" evidence="1">
    <location>
        <begin position="1062"/>
        <end position="1077"/>
    </location>
</feature>
<feature type="compositionally biased region" description="Basic and acidic residues" evidence="1">
    <location>
        <begin position="1079"/>
        <end position="1088"/>
    </location>
</feature>
<feature type="compositionally biased region" description="Polar residues" evidence="1">
    <location>
        <begin position="25"/>
        <end position="40"/>
    </location>
</feature>
<gene>
    <name evidence="2" type="ORF">Cadr_000031361</name>
</gene>
<dbReference type="EMBL" id="JWIN03007759">
    <property type="protein sequence ID" value="KAB1251189.1"/>
    <property type="molecule type" value="Genomic_DNA"/>
</dbReference>
<dbReference type="AlphaFoldDB" id="A0A5N4BX52"/>
<feature type="compositionally biased region" description="Basic and acidic residues" evidence="1">
    <location>
        <begin position="107"/>
        <end position="123"/>
    </location>
</feature>
<accession>A0A5N4BX52</accession>
<feature type="region of interest" description="Disordered" evidence="1">
    <location>
        <begin position="829"/>
        <end position="880"/>
    </location>
</feature>
<sequence>MKDLLRVKIQEEGQETRTHAGTLASVRTTAQPGQRGTSQRRPLAEQARGAAPLPAFSRAGPVRWRRGGGTAGPALARAGRRVGAPLSHAQLSVSPGSLPGLCDPSIRHEPESHQGEREVEHPGHRSAPTVQSGCAGWGHGASPRSVSDQLGEFRQLPALPGLRFLICKMGLATFPVSKGCGEGNTRRPRALGLCGRRCDRRDSWKGQVCTRCEAMDANPPWALTWEPQNNSETGTQSQGSPESSGVALLSAPLGGKARGFTSHLQRCGDPGLPEQPGRHASGSPGRWAYRPLVSRRDLPSCGKRKLSCAPQACAEGLRQKLASLWFPSWKARGKGHSAEAAALIVPSATGDWEEPPGSGHGGPRGGDLIRGGGTAVFSWPAGGLLVSRQVGSGATTHRHLRQEELEAVGHHFDGFIYISQGVPQARLAQCVTSGGVISAPEQWAELSPAPAVPAGWVHGHDHKANGLGEDSGVQGDGEAVPGEKGRCSRMILQTAPCPSRKGLLLGPSGKMTLSSGWAVQCPDVPSTSHSFWCQDTEATSWGRGHSAGCYTDRLAQKQGWRTAGGGRGRLPQPSGDRVLSPGPGGAWPACDGRTCPSPKCPADFPLRKSVVRADGGHSLLVNHAVAVLVNEHSRGSVGSSQLTVDFITGKLHWGPQLRRGPPRGFLLPCPPWEAEPERGRARPAPGPACGPEPGRAWGCVGSSLALTPPLCFPWREEELGWRQESGERTPAVLPLGGEDLSPVTPLIHRGSGGDAPPCSSCVSSTCTCWALSLCRRLAQGLGALQVQEHGDLWVLPPELSDVWGLEAEAGGEKGGSRGLCQRCPRKLSLRRDRSTSRTALMGRAQFPPFNTAPPPRSQPGAGGPEGQGQNGAGGDCGHSGFSSVHPRGPLSLMSLWRPLIAWSFFRWHLGPGGQPSVGLMLSHKPCEQAVPARLAKCDAPVRADASHRAHILLKAGSLGSDSWHQVLEVSVLCLLTPWLSSRDLGPHKPCSHPNSCPKTGGGPASTSSLRTVGTTCTSSERLRLWGFRNRWDVTQTAWDQAPHTRPRYGQVGFPEALSAARRWPSSSVSSRESGANSEGKQRCHVREALGPRGSLGEAYASTSESFQIPVLELFSPLGDTGKGPHTGLRGHFPTAWRKQTIPHTYRGSQPCSPRCCGHPCAPSSFLPPLCPGLHHPFPPNTSLCQH</sequence>
<feature type="compositionally biased region" description="Polar residues" evidence="1">
    <location>
        <begin position="226"/>
        <end position="243"/>
    </location>
</feature>
<organism evidence="2 3">
    <name type="scientific">Camelus dromedarius</name>
    <name type="common">Dromedary</name>
    <name type="synonym">Arabian camel</name>
    <dbReference type="NCBI Taxonomy" id="9838"/>
    <lineage>
        <taxon>Eukaryota</taxon>
        <taxon>Metazoa</taxon>
        <taxon>Chordata</taxon>
        <taxon>Craniata</taxon>
        <taxon>Vertebrata</taxon>
        <taxon>Euteleostomi</taxon>
        <taxon>Mammalia</taxon>
        <taxon>Eutheria</taxon>
        <taxon>Laurasiatheria</taxon>
        <taxon>Artiodactyla</taxon>
        <taxon>Tylopoda</taxon>
        <taxon>Camelidae</taxon>
        <taxon>Camelus</taxon>
    </lineage>
</organism>
<evidence type="ECO:0000256" key="1">
    <source>
        <dbReference type="SAM" id="MobiDB-lite"/>
    </source>
</evidence>
<proteinExistence type="predicted"/>
<keyword evidence="3" id="KW-1185">Reference proteome</keyword>
<protein>
    <submittedName>
        <fullName evidence="2">Uncharacterized protein</fullName>
    </submittedName>
</protein>
<feature type="region of interest" description="Disordered" evidence="1">
    <location>
        <begin position="1062"/>
        <end position="1088"/>
    </location>
</feature>
<evidence type="ECO:0000313" key="3">
    <source>
        <dbReference type="Proteomes" id="UP000299084"/>
    </source>
</evidence>
<comment type="caution">
    <text evidence="2">The sequence shown here is derived from an EMBL/GenBank/DDBJ whole genome shotgun (WGS) entry which is preliminary data.</text>
</comment>
<reference evidence="2 3" key="1">
    <citation type="journal article" date="2019" name="Mol. Ecol. Resour.">
        <title>Improving Illumina assemblies with Hi-C and long reads: an example with the North African dromedary.</title>
        <authorList>
            <person name="Elbers J.P."/>
            <person name="Rogers M.F."/>
            <person name="Perelman P.L."/>
            <person name="Proskuryakova A.A."/>
            <person name="Serdyukova N.A."/>
            <person name="Johnson W.E."/>
            <person name="Horin P."/>
            <person name="Corander J."/>
            <person name="Murphy D."/>
            <person name="Burger P.A."/>
        </authorList>
    </citation>
    <scope>NUCLEOTIDE SEQUENCE [LARGE SCALE GENOMIC DNA]</scope>
    <source>
        <strain evidence="2">Drom800</strain>
        <tissue evidence="2">Blood</tissue>
    </source>
</reference>
<feature type="region of interest" description="Disordered" evidence="1">
    <location>
        <begin position="107"/>
        <end position="133"/>
    </location>
</feature>
<feature type="region of interest" description="Disordered" evidence="1">
    <location>
        <begin position="266"/>
        <end position="288"/>
    </location>
</feature>
<name>A0A5N4BX52_CAMDR</name>
<feature type="region of interest" description="Disordered" evidence="1">
    <location>
        <begin position="1"/>
        <end position="72"/>
    </location>
</feature>